<evidence type="ECO:0000313" key="1">
    <source>
        <dbReference type="Proteomes" id="UP000887576"/>
    </source>
</evidence>
<proteinExistence type="predicted"/>
<dbReference type="Proteomes" id="UP000887576">
    <property type="component" value="Unplaced"/>
</dbReference>
<protein>
    <submittedName>
        <fullName evidence="2">NADH dehydrogenase subunit 6</fullName>
    </submittedName>
</protein>
<sequence>MSSSSRKAYKSIFCSCWCLSLLLTIFVIFLLIKAIASPTVPPFYATCSLSLFIFLFVAASVSYVLFAVSERYGLAILTIIFIVAELICGLITILAIFVSPRYDPFILFSRAPIEWIQNHRWL</sequence>
<reference evidence="2" key="1">
    <citation type="submission" date="2022-11" db="UniProtKB">
        <authorList>
            <consortium name="WormBaseParasite"/>
        </authorList>
    </citation>
    <scope>IDENTIFICATION</scope>
</reference>
<evidence type="ECO:0000313" key="2">
    <source>
        <dbReference type="WBParaSite" id="JU765_v2.g9713.t1"/>
    </source>
</evidence>
<name>A0AC34RT73_9BILA</name>
<dbReference type="WBParaSite" id="JU765_v2.g9713.t1">
    <property type="protein sequence ID" value="JU765_v2.g9713.t1"/>
    <property type="gene ID" value="JU765_v2.g9713"/>
</dbReference>
<accession>A0AC34RT73</accession>
<organism evidence="1 2">
    <name type="scientific">Panagrolaimus sp. JU765</name>
    <dbReference type="NCBI Taxonomy" id="591449"/>
    <lineage>
        <taxon>Eukaryota</taxon>
        <taxon>Metazoa</taxon>
        <taxon>Ecdysozoa</taxon>
        <taxon>Nematoda</taxon>
        <taxon>Chromadorea</taxon>
        <taxon>Rhabditida</taxon>
        <taxon>Tylenchina</taxon>
        <taxon>Panagrolaimomorpha</taxon>
        <taxon>Panagrolaimoidea</taxon>
        <taxon>Panagrolaimidae</taxon>
        <taxon>Panagrolaimus</taxon>
    </lineage>
</organism>